<evidence type="ECO:0000256" key="3">
    <source>
        <dbReference type="PROSITE-ProRule" id="PRU00708"/>
    </source>
</evidence>
<comment type="caution">
    <text evidence="4">The sequence shown here is derived from an EMBL/GenBank/DDBJ whole genome shotgun (WGS) entry which is preliminary data.</text>
</comment>
<feature type="repeat" description="PPR" evidence="3">
    <location>
        <begin position="331"/>
        <end position="365"/>
    </location>
</feature>
<dbReference type="Pfam" id="PF13041">
    <property type="entry name" value="PPR_2"/>
    <property type="match status" value="1"/>
</dbReference>
<proteinExistence type="inferred from homology"/>
<dbReference type="Gene3D" id="1.25.40.10">
    <property type="entry name" value="Tetratricopeptide repeat domain"/>
    <property type="match status" value="2"/>
</dbReference>
<dbReference type="EMBL" id="BJWL01000013">
    <property type="protein sequence ID" value="GFZ00187.1"/>
    <property type="molecule type" value="Genomic_DNA"/>
</dbReference>
<dbReference type="PROSITE" id="PS51375">
    <property type="entry name" value="PPR"/>
    <property type="match status" value="4"/>
</dbReference>
<protein>
    <submittedName>
        <fullName evidence="4">Tetratricopeptide repeat (TPR)-like superfamily protein</fullName>
    </submittedName>
</protein>
<reference evidence="4 5" key="1">
    <citation type="submission" date="2019-07" db="EMBL/GenBank/DDBJ databases">
        <title>De Novo Assembly of kiwifruit Actinidia rufa.</title>
        <authorList>
            <person name="Sugita-Konishi S."/>
            <person name="Sato K."/>
            <person name="Mori E."/>
            <person name="Abe Y."/>
            <person name="Kisaki G."/>
            <person name="Hamano K."/>
            <person name="Suezawa K."/>
            <person name="Otani M."/>
            <person name="Fukuda T."/>
            <person name="Manabe T."/>
            <person name="Gomi K."/>
            <person name="Tabuchi M."/>
            <person name="Akimitsu K."/>
            <person name="Kataoka I."/>
        </authorList>
    </citation>
    <scope>NUCLEOTIDE SEQUENCE [LARGE SCALE GENOMIC DNA]</scope>
    <source>
        <strain evidence="5">cv. Fuchu</strain>
    </source>
</reference>
<comment type="similarity">
    <text evidence="1">Belongs to the PPR family. P subfamily.</text>
</comment>
<keyword evidence="5" id="KW-1185">Reference proteome</keyword>
<evidence type="ECO:0000313" key="4">
    <source>
        <dbReference type="EMBL" id="GFZ00187.1"/>
    </source>
</evidence>
<feature type="repeat" description="PPR" evidence="3">
    <location>
        <begin position="296"/>
        <end position="330"/>
    </location>
</feature>
<dbReference type="InterPro" id="IPR002885">
    <property type="entry name" value="PPR_rpt"/>
</dbReference>
<dbReference type="InterPro" id="IPR011990">
    <property type="entry name" value="TPR-like_helical_dom_sf"/>
</dbReference>
<dbReference type="NCBIfam" id="TIGR00756">
    <property type="entry name" value="PPR"/>
    <property type="match status" value="4"/>
</dbReference>
<dbReference type="PANTHER" id="PTHR47939">
    <property type="entry name" value="MEMBRANE-ASSOCIATED SALT-INDUCIBLE PROTEIN-LIKE"/>
    <property type="match status" value="1"/>
</dbReference>
<dbReference type="PANTHER" id="PTHR47939:SF5">
    <property type="entry name" value="PENTACOTRIPEPTIDE-REPEAT REGION OF PRORP DOMAIN-CONTAINING PROTEIN"/>
    <property type="match status" value="1"/>
</dbReference>
<feature type="repeat" description="PPR" evidence="3">
    <location>
        <begin position="261"/>
        <end position="295"/>
    </location>
</feature>
<name>A0A7J0FP56_9ERIC</name>
<dbReference type="OrthoDB" id="185373at2759"/>
<keyword evidence="2" id="KW-0677">Repeat</keyword>
<accession>A0A7J0FP56</accession>
<dbReference type="Pfam" id="PF01535">
    <property type="entry name" value="PPR"/>
    <property type="match status" value="1"/>
</dbReference>
<dbReference type="Proteomes" id="UP000585474">
    <property type="component" value="Unassembled WGS sequence"/>
</dbReference>
<evidence type="ECO:0000256" key="1">
    <source>
        <dbReference type="ARBA" id="ARBA00007626"/>
    </source>
</evidence>
<evidence type="ECO:0000256" key="2">
    <source>
        <dbReference type="ARBA" id="ARBA00022737"/>
    </source>
</evidence>
<dbReference type="Pfam" id="PF12854">
    <property type="entry name" value="PPR_1"/>
    <property type="match status" value="1"/>
</dbReference>
<dbReference type="InterPro" id="IPR050667">
    <property type="entry name" value="PPR-containing_protein"/>
</dbReference>
<evidence type="ECO:0000313" key="5">
    <source>
        <dbReference type="Proteomes" id="UP000585474"/>
    </source>
</evidence>
<organism evidence="4 5">
    <name type="scientific">Actinidia rufa</name>
    <dbReference type="NCBI Taxonomy" id="165716"/>
    <lineage>
        <taxon>Eukaryota</taxon>
        <taxon>Viridiplantae</taxon>
        <taxon>Streptophyta</taxon>
        <taxon>Embryophyta</taxon>
        <taxon>Tracheophyta</taxon>
        <taxon>Spermatophyta</taxon>
        <taxon>Magnoliopsida</taxon>
        <taxon>eudicotyledons</taxon>
        <taxon>Gunneridae</taxon>
        <taxon>Pentapetalae</taxon>
        <taxon>asterids</taxon>
        <taxon>Ericales</taxon>
        <taxon>Actinidiaceae</taxon>
        <taxon>Actinidia</taxon>
    </lineage>
</organism>
<feature type="repeat" description="PPR" evidence="3">
    <location>
        <begin position="366"/>
        <end position="400"/>
    </location>
</feature>
<dbReference type="AlphaFoldDB" id="A0A7J0FP56"/>
<sequence length="409" mass="45649">MLSRIYQWRPIRFRPKSQFLIPNFSLLFTKPSVSAANIIYDDEPSDPIREILNKASTSKDLLGNHCFRTLIPTLSSLQIDHIIGNLGVDDPDSAIDFFYLLRNEYGFRGSRVSQFVIAHLLAGKGRLKEVCTVFRANAAGRRYRELLESSSSSIIHCGEACLNSGHGFHLSSGSASSLSELLENSFRAWDSNASILTYNSLLYNLRHTDIMWDIYEEIKASGTPQSTKTNSIVIDGLCGQSLLPEAVAFLQENEGKESKPCIASFNTLMSRFCKVGYIDVAKSFFCMMFKYGLLPDAYSYNILIHGLCTAGSMEEALEFTNDMERHGVHPDVVTYNILAKGFRLLGMMSGAWKIIRQMLLKGLNPDVVTYKILSCGHCQIGNIEEGFALREEMLSQGFQLNDISYSGAA</sequence>
<gene>
    <name evidence="4" type="ORF">Acr_13g0015860</name>
</gene>